<feature type="region of interest" description="Disordered" evidence="2">
    <location>
        <begin position="50"/>
        <end position="77"/>
    </location>
</feature>
<dbReference type="RefSeq" id="XP_054850838.1">
    <property type="nucleotide sequence ID" value="XM_054994863.1"/>
</dbReference>
<dbReference type="PANTHER" id="PTHR47080:SF1">
    <property type="entry name" value="CHROMOSOME 16 OPEN READING FRAME 96"/>
    <property type="match status" value="1"/>
</dbReference>
<proteinExistence type="predicted"/>
<accession>A0AA97K681</accession>
<gene>
    <name evidence="5" type="primary">C12H16orf96</name>
</gene>
<reference evidence="5" key="1">
    <citation type="submission" date="2025-08" db="UniProtKB">
        <authorList>
            <consortium name="RefSeq"/>
        </authorList>
    </citation>
    <scope>IDENTIFICATION</scope>
    <source>
        <tissue evidence="5">Blood</tissue>
    </source>
</reference>
<feature type="coiled-coil region" evidence="1">
    <location>
        <begin position="317"/>
        <end position="371"/>
    </location>
</feature>
<dbReference type="Pfam" id="PF16043">
    <property type="entry name" value="DUF4795"/>
    <property type="match status" value="1"/>
</dbReference>
<sequence length="682" mass="77098">MSQTLTFAELVNLAIGTPELGNVNFNALHFLLHSMLERLNLQDVKKEISEDEQDFLKPPSSIIGSRATSESDPPVRRSSSIFHQMHDRIVLIEKQLQFLNGSPSTEELLVRSQDGIFANPAQDMWQLIQLKKKMEMNEEGMSKAMNTLQDLLNNICALKASTHNFKEELRHLKVDLQKLNIDKIQEQLAQLDNQAKALEEIRQQMGHVKTTTSSLSDFSDLVQWSSLCEMLLGKSFPDVEREARDRSSKEMLGSLGQLPVKHKELTAKVTQLEEQLKRQAELLEHYETPADHGEELMSLLKRMNALETQDQQGKESLRGILDQLPKLKQRCEKLEDAVDKLKRNAANIQNIENMLEQLDVTKADKALIQEEMNVKADKSALEAKVNHMELTLATAQLSEMMQELLQKMSLQDKDWQKVLEKLFADMDGKLDRMALDPVSRQLEEVWQFIKKYLSEGPRFDADSAAGFRKQLFERVKCISCDRPVTMMTGPHLVTVRKATLRPRPASANGYEYLARKQKRDPETNEATSNQPPQTCWQCQAHHQTCTIKRLSKSQDFATLYPYGDPTVLTYDNAEVDILGVNGVLYKGRVNAQTAERTLAVQKEFLGIKPPRPPSGLRMERARSAIAHVSYVSPYASSTIRRIGSAIGTHRQPPTPETMDGVVRGNTSLSQHSFRSGGGVTGM</sequence>
<keyword evidence="1" id="KW-0175">Coiled coil</keyword>
<evidence type="ECO:0000313" key="4">
    <source>
        <dbReference type="Proteomes" id="UP001190640"/>
    </source>
</evidence>
<dbReference type="InterPro" id="IPR032013">
    <property type="entry name" value="DUF4795"/>
</dbReference>
<evidence type="ECO:0000313" key="5">
    <source>
        <dbReference type="RefSeq" id="XP_054850838.1"/>
    </source>
</evidence>
<dbReference type="KEGG" id="emc:129340215"/>
<protein>
    <submittedName>
        <fullName evidence="5">Uncharacterized protein C16orf96 homolog</fullName>
    </submittedName>
</protein>
<keyword evidence="4" id="KW-1185">Reference proteome</keyword>
<name>A0AA97K681_EUBMA</name>
<dbReference type="AlphaFoldDB" id="A0AA97K681"/>
<feature type="compositionally biased region" description="Polar residues" evidence="2">
    <location>
        <begin position="62"/>
        <end position="77"/>
    </location>
</feature>
<dbReference type="PANTHER" id="PTHR47080">
    <property type="entry name" value="CHROMOSOME 16 OPEN READING FRAME 96"/>
    <property type="match status" value="1"/>
</dbReference>
<evidence type="ECO:0000259" key="3">
    <source>
        <dbReference type="Pfam" id="PF16043"/>
    </source>
</evidence>
<dbReference type="Proteomes" id="UP001190640">
    <property type="component" value="Chromosome 12"/>
</dbReference>
<dbReference type="CTD" id="128562060"/>
<evidence type="ECO:0000256" key="2">
    <source>
        <dbReference type="SAM" id="MobiDB-lite"/>
    </source>
</evidence>
<organism evidence="4 5">
    <name type="scientific">Eublepharis macularius</name>
    <name type="common">Leopard gecko</name>
    <name type="synonym">Cyrtodactylus macularius</name>
    <dbReference type="NCBI Taxonomy" id="481883"/>
    <lineage>
        <taxon>Eukaryota</taxon>
        <taxon>Metazoa</taxon>
        <taxon>Chordata</taxon>
        <taxon>Craniata</taxon>
        <taxon>Vertebrata</taxon>
        <taxon>Euteleostomi</taxon>
        <taxon>Lepidosauria</taxon>
        <taxon>Squamata</taxon>
        <taxon>Bifurcata</taxon>
        <taxon>Gekkota</taxon>
        <taxon>Eublepharidae</taxon>
        <taxon>Eublepharinae</taxon>
        <taxon>Eublepharis</taxon>
    </lineage>
</organism>
<evidence type="ECO:0000256" key="1">
    <source>
        <dbReference type="SAM" id="Coils"/>
    </source>
</evidence>
<feature type="domain" description="DUF4795" evidence="3">
    <location>
        <begin position="309"/>
        <end position="506"/>
    </location>
</feature>
<dbReference type="GeneID" id="129340215"/>
<feature type="coiled-coil region" evidence="1">
    <location>
        <begin position="174"/>
        <end position="204"/>
    </location>
</feature>